<dbReference type="AlphaFoldDB" id="H0I2N3"/>
<accession>H0I2N3</accession>
<gene>
    <name evidence="1" type="ORF">MAXJ12_33694</name>
</gene>
<dbReference type="PATRIC" id="fig|1107882.3.peg.6509"/>
<reference evidence="1 2" key="1">
    <citation type="journal article" date="2012" name="J. Bacteriol.">
        <title>Draft Genome Sequence of Mesorhizobium alhagi CCNWXJ12-2T, a Novel Salt-Resistant Species Isolated from the Desert of Northwestern China.</title>
        <authorList>
            <person name="Zhou M."/>
            <person name="Chen W."/>
            <person name="Chen H."/>
            <person name="Wei G."/>
        </authorList>
    </citation>
    <scope>NUCLEOTIDE SEQUENCE [LARGE SCALE GENOMIC DNA]</scope>
    <source>
        <strain evidence="1 2">CCNWXJ12-2</strain>
    </source>
</reference>
<dbReference type="RefSeq" id="WP_008840290.1">
    <property type="nucleotide sequence ID" value="NZ_AHAM01000303.1"/>
</dbReference>
<sequence>MPSAGLKPEIAAEIYKASEKLGARPEPLATVGSDGATLTDEAVLADLKRFNEKGTIFDEVICRAWRVVDG</sequence>
<proteinExistence type="predicted"/>
<protein>
    <submittedName>
        <fullName evidence="1">Uncharacterized protein</fullName>
    </submittedName>
</protein>
<evidence type="ECO:0000313" key="2">
    <source>
        <dbReference type="Proteomes" id="UP000003250"/>
    </source>
</evidence>
<dbReference type="Proteomes" id="UP000003250">
    <property type="component" value="Unassembled WGS sequence"/>
</dbReference>
<keyword evidence="2" id="KW-1185">Reference proteome</keyword>
<dbReference type="EMBL" id="AHAM01000303">
    <property type="protein sequence ID" value="EHK52732.1"/>
    <property type="molecule type" value="Genomic_DNA"/>
</dbReference>
<organism evidence="1 2">
    <name type="scientific">Mesorhizobium alhagi CCNWXJ12-2</name>
    <dbReference type="NCBI Taxonomy" id="1107882"/>
    <lineage>
        <taxon>Bacteria</taxon>
        <taxon>Pseudomonadati</taxon>
        <taxon>Pseudomonadota</taxon>
        <taxon>Alphaproteobacteria</taxon>
        <taxon>Hyphomicrobiales</taxon>
        <taxon>Phyllobacteriaceae</taxon>
        <taxon>Allomesorhizobium</taxon>
    </lineage>
</organism>
<evidence type="ECO:0000313" key="1">
    <source>
        <dbReference type="EMBL" id="EHK52732.1"/>
    </source>
</evidence>
<name>H0I2N3_9HYPH</name>